<dbReference type="CDD" id="cd05483">
    <property type="entry name" value="retropepsin_like_bacteria"/>
    <property type="match status" value="1"/>
</dbReference>
<comment type="caution">
    <text evidence="7">The sequence shown here is derived from an EMBL/GenBank/DDBJ whole genome shotgun (WGS) entry which is preliminary data.</text>
</comment>
<dbReference type="InterPro" id="IPR019734">
    <property type="entry name" value="TPR_rpt"/>
</dbReference>
<evidence type="ECO:0000259" key="6">
    <source>
        <dbReference type="PROSITE" id="PS50175"/>
    </source>
</evidence>
<feature type="chain" id="PRO_5045691985" evidence="5">
    <location>
        <begin position="23"/>
        <end position="585"/>
    </location>
</feature>
<keyword evidence="8" id="KW-1185">Reference proteome</keyword>
<dbReference type="InterPro" id="IPR011990">
    <property type="entry name" value="TPR-like_helical_dom_sf"/>
</dbReference>
<evidence type="ECO:0000256" key="5">
    <source>
        <dbReference type="SAM" id="SignalP"/>
    </source>
</evidence>
<dbReference type="InterPro" id="IPR034122">
    <property type="entry name" value="Retropepsin-like_bacterial"/>
</dbReference>
<dbReference type="RefSeq" id="WP_266149974.1">
    <property type="nucleotide sequence ID" value="NZ_CP064028.1"/>
</dbReference>
<accession>A0ABV9BWT8</accession>
<dbReference type="InterPro" id="IPR021109">
    <property type="entry name" value="Peptidase_aspartic_dom_sf"/>
</dbReference>
<dbReference type="Pfam" id="PF13650">
    <property type="entry name" value="Asp_protease_2"/>
    <property type="match status" value="1"/>
</dbReference>
<dbReference type="Pfam" id="PF13975">
    <property type="entry name" value="gag-asp_proteas"/>
    <property type="match status" value="1"/>
</dbReference>
<evidence type="ECO:0000313" key="8">
    <source>
        <dbReference type="Proteomes" id="UP001595961"/>
    </source>
</evidence>
<feature type="repeat" description="TPR" evidence="4">
    <location>
        <begin position="330"/>
        <end position="363"/>
    </location>
</feature>
<feature type="signal peptide" evidence="5">
    <location>
        <begin position="1"/>
        <end position="22"/>
    </location>
</feature>
<keyword evidence="3 4" id="KW-0802">TPR repeat</keyword>
<evidence type="ECO:0000256" key="2">
    <source>
        <dbReference type="ARBA" id="ARBA00022801"/>
    </source>
</evidence>
<feature type="domain" description="Peptidase A2" evidence="6">
    <location>
        <begin position="53"/>
        <end position="132"/>
    </location>
</feature>
<dbReference type="SUPFAM" id="SSF48452">
    <property type="entry name" value="TPR-like"/>
    <property type="match status" value="1"/>
</dbReference>
<dbReference type="SMART" id="SM00028">
    <property type="entry name" value="TPR"/>
    <property type="match status" value="4"/>
</dbReference>
<sequence length="585" mass="62926">MMHMLRLFCLAASLLTADQAWATDCHLSKFGTMRVEMIGSRATTLVKINGLNTRFILDTGAFFNFMSSANAASLGLDPFPAPKGFKMTGIGGDVNVQQAFVNRIDIPGLPIKHAVFIVGGSDAGHALLGANLLDQADLDIDLAHGSVALFSEFQCGDTPLAYWTKEYNVVDIEPSKNKFDRRTFLIVTINGARLRALLDSGAPSSVISRSSAERAGIKVIMPGSKAAVGGGVGSKSLKEWTMNVDTFSIGQETIQNTEMQVIDGSIAEGTDMLLGADFLLAHHVYIANDQKKAYFTYNGGRVFTYASTADSGTTDMGAAAADTDGNRKSAADYFLSGQAHLSRGELSAALADLDKAILLSPHRSAYYVARARVHEADKRPDDALADLGQALSLDPKAGEARLMRAELRLSGNDRVGAASDLAAMSNMLPSGSMLAQTVAVLYIKLDQPMTALPLLDGWIVMHDDDAMLGQVLSERCMARGLTNQMLDDALRDCRDAIRRDGKKPDYLQSLGLVEWRLGHYPESIKAYKQALDKAPDAAWSRYGLGLAEIRDGRQDAGDADLKAARALDPHIDERAARFGLTASAQ</sequence>
<dbReference type="Pfam" id="PF13432">
    <property type="entry name" value="TPR_16"/>
    <property type="match status" value="2"/>
</dbReference>
<feature type="domain" description="Peptidase A2" evidence="6">
    <location>
        <begin position="194"/>
        <end position="278"/>
    </location>
</feature>
<dbReference type="InterPro" id="IPR050498">
    <property type="entry name" value="Ycf3"/>
</dbReference>
<dbReference type="CDD" id="cd00303">
    <property type="entry name" value="retropepsin_like"/>
    <property type="match status" value="1"/>
</dbReference>
<evidence type="ECO:0000313" key="7">
    <source>
        <dbReference type="EMBL" id="MFC4525118.1"/>
    </source>
</evidence>
<dbReference type="SUPFAM" id="SSF50630">
    <property type="entry name" value="Acid proteases"/>
    <property type="match status" value="2"/>
</dbReference>
<dbReference type="Proteomes" id="UP001595961">
    <property type="component" value="Unassembled WGS sequence"/>
</dbReference>
<dbReference type="Gene3D" id="2.40.70.10">
    <property type="entry name" value="Acid Proteases"/>
    <property type="match status" value="2"/>
</dbReference>
<evidence type="ECO:0000256" key="1">
    <source>
        <dbReference type="ARBA" id="ARBA00022737"/>
    </source>
</evidence>
<dbReference type="InterPro" id="IPR001995">
    <property type="entry name" value="Peptidase_A2_cat"/>
</dbReference>
<proteinExistence type="predicted"/>
<organism evidence="7 8">
    <name type="scientific">Dyella halodurans</name>
    <dbReference type="NCBI Taxonomy" id="1920171"/>
    <lineage>
        <taxon>Bacteria</taxon>
        <taxon>Pseudomonadati</taxon>
        <taxon>Pseudomonadota</taxon>
        <taxon>Gammaproteobacteria</taxon>
        <taxon>Lysobacterales</taxon>
        <taxon>Rhodanobacteraceae</taxon>
        <taxon>Dyella</taxon>
    </lineage>
</organism>
<reference evidence="8" key="1">
    <citation type="journal article" date="2019" name="Int. J. Syst. Evol. Microbiol.">
        <title>The Global Catalogue of Microorganisms (GCM) 10K type strain sequencing project: providing services to taxonomists for standard genome sequencing and annotation.</title>
        <authorList>
            <consortium name="The Broad Institute Genomics Platform"/>
            <consortium name="The Broad Institute Genome Sequencing Center for Infectious Disease"/>
            <person name="Wu L."/>
            <person name="Ma J."/>
        </authorList>
    </citation>
    <scope>NUCLEOTIDE SEQUENCE [LARGE SCALE GENOMIC DNA]</scope>
    <source>
        <strain evidence="8">CCM 4481</strain>
    </source>
</reference>
<protein>
    <submittedName>
        <fullName evidence="7">Retroviral-like aspartic protease family protein</fullName>
    </submittedName>
</protein>
<name>A0ABV9BWT8_9GAMM</name>
<dbReference type="PANTHER" id="PTHR44858:SF1">
    <property type="entry name" value="UDP-N-ACETYLGLUCOSAMINE--PEPTIDE N-ACETYLGLUCOSAMINYLTRANSFERASE SPINDLY-RELATED"/>
    <property type="match status" value="1"/>
</dbReference>
<dbReference type="EMBL" id="JBHSGA010000003">
    <property type="protein sequence ID" value="MFC4525118.1"/>
    <property type="molecule type" value="Genomic_DNA"/>
</dbReference>
<evidence type="ECO:0000256" key="3">
    <source>
        <dbReference type="ARBA" id="ARBA00022803"/>
    </source>
</evidence>
<keyword evidence="1" id="KW-0677">Repeat</keyword>
<dbReference type="PANTHER" id="PTHR44858">
    <property type="entry name" value="TETRATRICOPEPTIDE REPEAT PROTEIN 6"/>
    <property type="match status" value="1"/>
</dbReference>
<feature type="repeat" description="TPR" evidence="4">
    <location>
        <begin position="504"/>
        <end position="537"/>
    </location>
</feature>
<evidence type="ECO:0000256" key="4">
    <source>
        <dbReference type="PROSITE-ProRule" id="PRU00339"/>
    </source>
</evidence>
<dbReference type="PROSITE" id="PS50005">
    <property type="entry name" value="TPR"/>
    <property type="match status" value="2"/>
</dbReference>
<dbReference type="PROSITE" id="PS50175">
    <property type="entry name" value="ASP_PROT_RETROV"/>
    <property type="match status" value="2"/>
</dbReference>
<gene>
    <name evidence="7" type="ORF">ACFO5W_00595</name>
</gene>
<keyword evidence="2" id="KW-0378">Hydrolase</keyword>
<keyword evidence="5" id="KW-0732">Signal</keyword>
<dbReference type="Gene3D" id="1.25.40.10">
    <property type="entry name" value="Tetratricopeptide repeat domain"/>
    <property type="match status" value="2"/>
</dbReference>